<name>A0A1B8Q2R0_FAUOS</name>
<geneLocation type="plasmid" evidence="2">
    <name>p1</name>
</geneLocation>
<sequence>MMGLSDLKKKGYNADISVDSFIGGANTHSLQKESKAKYIRQTFSLTQEVSDQIDELLVKSRVARANRSIIVKTAIQQLSFLSEEQLNLAVLATKNEES</sequence>
<evidence type="ECO:0000313" key="1">
    <source>
        <dbReference type="EMBL" id="OBX63182.1"/>
    </source>
</evidence>
<dbReference type="OrthoDB" id="6692325at2"/>
<gene>
    <name evidence="1" type="ORF">A9299_11050</name>
    <name evidence="2" type="ORF">GSF12_12070</name>
</gene>
<organism evidence="2">
    <name type="scientific">Faucicola osloensis</name>
    <name type="common">Moraxella osloensis</name>
    <dbReference type="NCBI Taxonomy" id="34062"/>
    <lineage>
        <taxon>Bacteria</taxon>
        <taxon>Pseudomonadati</taxon>
        <taxon>Pseudomonadota</taxon>
        <taxon>Gammaproteobacteria</taxon>
        <taxon>Moraxellales</taxon>
        <taxon>Moraxellaceae</taxon>
        <taxon>Faucicola</taxon>
    </lineage>
</organism>
<dbReference type="EMBL" id="LZMT01000027">
    <property type="protein sequence ID" value="OBX63182.1"/>
    <property type="molecule type" value="Genomic_DNA"/>
</dbReference>
<dbReference type="EMBL" id="CP047227">
    <property type="protein sequence ID" value="QHG10815.1"/>
    <property type="molecule type" value="Genomic_DNA"/>
</dbReference>
<reference evidence="2" key="2">
    <citation type="journal article" date="2020" name="Microbiol. Resour. Announc.">
        <title>Complete Genome Sequence of Moraxella osloensis Strain YV1, Isolated from an Australian Wastewater Treatment Plant.</title>
        <authorList>
            <person name="Batinovic S."/>
            <person name="Rice D.T.F."/>
            <person name="Seviour R.J."/>
            <person name="Petrovski S."/>
        </authorList>
    </citation>
    <scope>NUCLEOTIDE SEQUENCE</scope>
    <source>
        <strain evidence="2">YV1</strain>
    </source>
</reference>
<dbReference type="AlphaFoldDB" id="A0A1B8Q2R0"/>
<reference evidence="1" key="1">
    <citation type="submission" date="2016-06" db="EMBL/GenBank/DDBJ databases">
        <title>Draft genome of Moraxella osloensis CCUG 67237.</title>
        <authorList>
            <person name="Salva-Serra F."/>
            <person name="Engstrom-Jakobsson H."/>
            <person name="Thorell K."/>
            <person name="Gonzales-Siles L."/>
            <person name="Karlsson R."/>
            <person name="Boulund F."/>
            <person name="Engstrand L."/>
            <person name="Kristiansson E."/>
            <person name="Moore E."/>
        </authorList>
    </citation>
    <scope>NUCLEOTIDE SEQUENCE [LARGE SCALE GENOMIC DNA]</scope>
    <source>
        <strain evidence="1">CCUG 67237</strain>
    </source>
</reference>
<protein>
    <submittedName>
        <fullName evidence="2">Uncharacterized protein</fullName>
    </submittedName>
</protein>
<accession>A0A1B8Q2R0</accession>
<keyword evidence="2" id="KW-0614">Plasmid</keyword>
<proteinExistence type="predicted"/>
<evidence type="ECO:0000313" key="2">
    <source>
        <dbReference type="EMBL" id="QHG10815.1"/>
    </source>
</evidence>